<dbReference type="InterPro" id="IPR002711">
    <property type="entry name" value="HNH"/>
</dbReference>
<gene>
    <name evidence="2" type="ORF">E3O21_17570</name>
</gene>
<evidence type="ECO:0000313" key="3">
    <source>
        <dbReference type="Proteomes" id="UP000298252"/>
    </source>
</evidence>
<accession>A0ABY2I054</accession>
<protein>
    <recommendedName>
        <fullName evidence="1">HNH domain-containing protein</fullName>
    </recommendedName>
</protein>
<evidence type="ECO:0000313" key="2">
    <source>
        <dbReference type="EMBL" id="TFB73154.1"/>
    </source>
</evidence>
<dbReference type="Pfam" id="PF01844">
    <property type="entry name" value="HNH"/>
    <property type="match status" value="1"/>
</dbReference>
<dbReference type="CDD" id="cd00085">
    <property type="entry name" value="HNHc"/>
    <property type="match status" value="1"/>
</dbReference>
<organism evidence="2 3">
    <name type="scientific">Cryobacterium flavum</name>
    <dbReference type="NCBI Taxonomy" id="1424659"/>
    <lineage>
        <taxon>Bacteria</taxon>
        <taxon>Bacillati</taxon>
        <taxon>Actinomycetota</taxon>
        <taxon>Actinomycetes</taxon>
        <taxon>Micrococcales</taxon>
        <taxon>Microbacteriaceae</taxon>
        <taxon>Cryobacterium</taxon>
    </lineage>
</organism>
<dbReference type="Gene3D" id="1.10.30.50">
    <property type="match status" value="1"/>
</dbReference>
<dbReference type="Proteomes" id="UP000298252">
    <property type="component" value="Unassembled WGS sequence"/>
</dbReference>
<reference evidence="2 3" key="1">
    <citation type="submission" date="2019-03" db="EMBL/GenBank/DDBJ databases">
        <title>Genomics of glacier-inhabiting Cryobacterium strains.</title>
        <authorList>
            <person name="Liu Q."/>
            <person name="Xin Y.-H."/>
        </authorList>
    </citation>
    <scope>NUCLEOTIDE SEQUENCE [LARGE SCALE GENOMIC DNA]</scope>
    <source>
        <strain evidence="2 3">Hh8</strain>
    </source>
</reference>
<dbReference type="InterPro" id="IPR003615">
    <property type="entry name" value="HNH_nuc"/>
</dbReference>
<feature type="domain" description="HNH" evidence="1">
    <location>
        <begin position="71"/>
        <end position="119"/>
    </location>
</feature>
<proteinExistence type="predicted"/>
<dbReference type="EMBL" id="SOFD01000041">
    <property type="protein sequence ID" value="TFB73154.1"/>
    <property type="molecule type" value="Genomic_DNA"/>
</dbReference>
<evidence type="ECO:0000259" key="1">
    <source>
        <dbReference type="Pfam" id="PF01844"/>
    </source>
</evidence>
<sequence>MARTRHQCQLRPRPALPHLARPTIGHNYHLTSIGASKRRHETRDGSTRLPKSVPLRRLAALYLHAEFGGVCELCDRAIDATLPTGHPARIQIDHIEATTYGGPDVWGNVRVVHGTCNSELADGRFPLSTDWARRITDLETTRYLGGITRADVMVARTREYDSVADELKASLSNFRVASTDKRHLVQLVMFARLRADSSRIIANRLGASDADLVS</sequence>
<keyword evidence="3" id="KW-1185">Reference proteome</keyword>
<name>A0ABY2I054_9MICO</name>
<comment type="caution">
    <text evidence="2">The sequence shown here is derived from an EMBL/GenBank/DDBJ whole genome shotgun (WGS) entry which is preliminary data.</text>
</comment>